<dbReference type="Proteomes" id="UP000799424">
    <property type="component" value="Unassembled WGS sequence"/>
</dbReference>
<keyword evidence="4" id="KW-1185">Reference proteome</keyword>
<reference evidence="3" key="1">
    <citation type="journal article" date="2020" name="Stud. Mycol.">
        <title>101 Dothideomycetes genomes: a test case for predicting lifestyles and emergence of pathogens.</title>
        <authorList>
            <person name="Haridas S."/>
            <person name="Albert R."/>
            <person name="Binder M."/>
            <person name="Bloem J."/>
            <person name="Labutti K."/>
            <person name="Salamov A."/>
            <person name="Andreopoulos B."/>
            <person name="Baker S."/>
            <person name="Barry K."/>
            <person name="Bills G."/>
            <person name="Bluhm B."/>
            <person name="Cannon C."/>
            <person name="Castanera R."/>
            <person name="Culley D."/>
            <person name="Daum C."/>
            <person name="Ezra D."/>
            <person name="Gonzalez J."/>
            <person name="Henrissat B."/>
            <person name="Kuo A."/>
            <person name="Liang C."/>
            <person name="Lipzen A."/>
            <person name="Lutzoni F."/>
            <person name="Magnuson J."/>
            <person name="Mondo S."/>
            <person name="Nolan M."/>
            <person name="Ohm R."/>
            <person name="Pangilinan J."/>
            <person name="Park H.-J."/>
            <person name="Ramirez L."/>
            <person name="Alfaro M."/>
            <person name="Sun H."/>
            <person name="Tritt A."/>
            <person name="Yoshinaga Y."/>
            <person name="Zwiers L.-H."/>
            <person name="Turgeon B."/>
            <person name="Goodwin S."/>
            <person name="Spatafora J."/>
            <person name="Crous P."/>
            <person name="Grigoriev I."/>
        </authorList>
    </citation>
    <scope>NUCLEOTIDE SEQUENCE</scope>
    <source>
        <strain evidence="3">CBS 113818</strain>
    </source>
</reference>
<accession>A0A6A6ZPU1</accession>
<evidence type="ECO:0000256" key="1">
    <source>
        <dbReference type="SAM" id="Coils"/>
    </source>
</evidence>
<evidence type="ECO:0000313" key="4">
    <source>
        <dbReference type="Proteomes" id="UP000799424"/>
    </source>
</evidence>
<proteinExistence type="predicted"/>
<evidence type="ECO:0000313" key="3">
    <source>
        <dbReference type="EMBL" id="KAF2822317.1"/>
    </source>
</evidence>
<protein>
    <submittedName>
        <fullName evidence="3">Uncharacterized protein</fullName>
    </submittedName>
</protein>
<keyword evidence="1" id="KW-0175">Coiled coil</keyword>
<organism evidence="3 4">
    <name type="scientific">Ophiobolus disseminans</name>
    <dbReference type="NCBI Taxonomy" id="1469910"/>
    <lineage>
        <taxon>Eukaryota</taxon>
        <taxon>Fungi</taxon>
        <taxon>Dikarya</taxon>
        <taxon>Ascomycota</taxon>
        <taxon>Pezizomycotina</taxon>
        <taxon>Dothideomycetes</taxon>
        <taxon>Pleosporomycetidae</taxon>
        <taxon>Pleosporales</taxon>
        <taxon>Pleosporineae</taxon>
        <taxon>Phaeosphaeriaceae</taxon>
        <taxon>Ophiobolus</taxon>
    </lineage>
</organism>
<gene>
    <name evidence="3" type="ORF">CC86DRAFT_448156</name>
</gene>
<name>A0A6A6ZPU1_9PLEO</name>
<sequence length="262" mass="29453">MGHRNAPRWLSKVDNPYSNYLEVILKCYTDITSAEGARPTSVTEGDWRQMERLVRSAVSDRGADESKRLSQMLHTLAVQKELLHHKNKGLKEALVVKKKHRKASKLLDLQQREEYYGGANFWSLQKIREARAYEAVKAQEEHQEMLAKANRKELKAAAKLYKDQIAEEKRVAREEAKVVQEEVKAKKAADRTAKIKAQNTKKATQTSQLGKRRASKASPSNNKRQKCSGVCGGVALSSEAALAAPPKVNSCGRTIKVPTKYR</sequence>
<feature type="coiled-coil region" evidence="1">
    <location>
        <begin position="135"/>
        <end position="189"/>
    </location>
</feature>
<dbReference type="EMBL" id="MU006234">
    <property type="protein sequence ID" value="KAF2822317.1"/>
    <property type="molecule type" value="Genomic_DNA"/>
</dbReference>
<evidence type="ECO:0000256" key="2">
    <source>
        <dbReference type="SAM" id="MobiDB-lite"/>
    </source>
</evidence>
<feature type="region of interest" description="Disordered" evidence="2">
    <location>
        <begin position="190"/>
        <end position="228"/>
    </location>
</feature>
<feature type="compositionally biased region" description="Polar residues" evidence="2">
    <location>
        <begin position="197"/>
        <end position="209"/>
    </location>
</feature>
<dbReference type="AlphaFoldDB" id="A0A6A6ZPU1"/>